<dbReference type="STRING" id="384616.Pisl_0974"/>
<proteinExistence type="predicted"/>
<reference evidence="1" key="1">
    <citation type="submission" date="2006-12" db="EMBL/GenBank/DDBJ databases">
        <title>Complete sequence of Pyrobaculum islandicum DSM 4184.</title>
        <authorList>
            <person name="Copeland A."/>
            <person name="Lucas S."/>
            <person name="Lapidus A."/>
            <person name="Barry K."/>
            <person name="Detter J.C."/>
            <person name="Glavina del Rio T."/>
            <person name="Dalin E."/>
            <person name="Tice H."/>
            <person name="Pitluck S."/>
            <person name="Meincke L."/>
            <person name="Brettin T."/>
            <person name="Bruce D."/>
            <person name="Han C."/>
            <person name="Tapia R."/>
            <person name="Gilna P."/>
            <person name="Schmutz J."/>
            <person name="Larimer F."/>
            <person name="Land M."/>
            <person name="Hauser L."/>
            <person name="Kyrpides N."/>
            <person name="Mikhailova N."/>
            <person name="Cozen A.E."/>
            <person name="Fitz-Gibbon S.T."/>
            <person name="House C.H."/>
            <person name="Saltikov C."/>
            <person name="Lowe T."/>
            <person name="Richardson P."/>
        </authorList>
    </citation>
    <scope>NUCLEOTIDE SEQUENCE [LARGE SCALE GENOMIC DNA]</scope>
    <source>
        <strain evidence="1">DSM 4184</strain>
    </source>
</reference>
<dbReference type="KEGG" id="pis:Pisl_0974"/>
<name>A1RT68_PYRIL</name>
<dbReference type="Proteomes" id="UP000002595">
    <property type="component" value="Chromosome"/>
</dbReference>
<dbReference type="HOGENOM" id="CLU_3362620_0_0_2"/>
<dbReference type="AlphaFoldDB" id="A1RT68"/>
<sequence length="35" mass="3912">MLREIVQKAREGMPVVGWTQGNLLSLPAVREACEE</sequence>
<dbReference type="EMBL" id="CP000504">
    <property type="protein sequence ID" value="ABL88150.1"/>
    <property type="molecule type" value="Genomic_DNA"/>
</dbReference>
<accession>A1RT68</accession>
<evidence type="ECO:0000313" key="2">
    <source>
        <dbReference type="Proteomes" id="UP000002595"/>
    </source>
</evidence>
<evidence type="ECO:0000313" key="1">
    <source>
        <dbReference type="EMBL" id="ABL88150.1"/>
    </source>
</evidence>
<keyword evidence="2" id="KW-1185">Reference proteome</keyword>
<organism evidence="1 2">
    <name type="scientific">Pyrobaculum islandicum (strain DSM 4184 / JCM 9189 / GEO3)</name>
    <dbReference type="NCBI Taxonomy" id="384616"/>
    <lineage>
        <taxon>Archaea</taxon>
        <taxon>Thermoproteota</taxon>
        <taxon>Thermoprotei</taxon>
        <taxon>Thermoproteales</taxon>
        <taxon>Thermoproteaceae</taxon>
        <taxon>Pyrobaculum</taxon>
    </lineage>
</organism>
<gene>
    <name evidence="1" type="ordered locus">Pisl_0974</name>
</gene>
<protein>
    <submittedName>
        <fullName evidence="1">Uncharacterized protein</fullName>
    </submittedName>
</protein>